<keyword evidence="2" id="KW-1185">Reference proteome</keyword>
<name>A0ABN7VGT4_GIGMA</name>
<dbReference type="Proteomes" id="UP000789901">
    <property type="component" value="Unassembled WGS sequence"/>
</dbReference>
<accession>A0ABN7VGT4</accession>
<organism evidence="1 2">
    <name type="scientific">Gigaspora margarita</name>
    <dbReference type="NCBI Taxonomy" id="4874"/>
    <lineage>
        <taxon>Eukaryota</taxon>
        <taxon>Fungi</taxon>
        <taxon>Fungi incertae sedis</taxon>
        <taxon>Mucoromycota</taxon>
        <taxon>Glomeromycotina</taxon>
        <taxon>Glomeromycetes</taxon>
        <taxon>Diversisporales</taxon>
        <taxon>Gigasporaceae</taxon>
        <taxon>Gigaspora</taxon>
    </lineage>
</organism>
<sequence length="52" mass="6261">KLEKIIQVFFLWPMLQHFLRLNSTKTKAMDKVIADNVIDKTTDEKWIKQQTK</sequence>
<dbReference type="EMBL" id="CAJVQB010014941">
    <property type="protein sequence ID" value="CAG8771569.1"/>
    <property type="molecule type" value="Genomic_DNA"/>
</dbReference>
<reference evidence="1 2" key="1">
    <citation type="submission" date="2021-06" db="EMBL/GenBank/DDBJ databases">
        <authorList>
            <person name="Kallberg Y."/>
            <person name="Tangrot J."/>
            <person name="Rosling A."/>
        </authorList>
    </citation>
    <scope>NUCLEOTIDE SEQUENCE [LARGE SCALE GENOMIC DNA]</scope>
    <source>
        <strain evidence="1 2">120-4 pot B 10/14</strain>
    </source>
</reference>
<evidence type="ECO:0000313" key="2">
    <source>
        <dbReference type="Proteomes" id="UP000789901"/>
    </source>
</evidence>
<gene>
    <name evidence="1" type="ORF">GMARGA_LOCUS18577</name>
</gene>
<evidence type="ECO:0000313" key="1">
    <source>
        <dbReference type="EMBL" id="CAG8771569.1"/>
    </source>
</evidence>
<proteinExistence type="predicted"/>
<protein>
    <submittedName>
        <fullName evidence="1">34211_t:CDS:1</fullName>
    </submittedName>
</protein>
<feature type="non-terminal residue" evidence="1">
    <location>
        <position position="1"/>
    </location>
</feature>
<comment type="caution">
    <text evidence="1">The sequence shown here is derived from an EMBL/GenBank/DDBJ whole genome shotgun (WGS) entry which is preliminary data.</text>
</comment>